<dbReference type="eggNOG" id="COG4653">
    <property type="taxonomic scope" value="Bacteria"/>
</dbReference>
<dbReference type="EMBL" id="AMRM01000011">
    <property type="protein sequence ID" value="EKF18834.1"/>
    <property type="molecule type" value="Genomic_DNA"/>
</dbReference>
<dbReference type="STRING" id="391937.NA2_11640"/>
<comment type="subcellular location">
    <subcellularLocation>
        <location evidence="1">Virion</location>
    </subcellularLocation>
</comment>
<dbReference type="Proteomes" id="UP000006786">
    <property type="component" value="Unassembled WGS sequence"/>
</dbReference>
<keyword evidence="5" id="KW-1185">Reference proteome</keyword>
<dbReference type="InterPro" id="IPR054612">
    <property type="entry name" value="Phage_capsid-like_C"/>
</dbReference>
<dbReference type="PATRIC" id="fig|391937.3.peg.2398"/>
<sequence length="394" mass="43029">MNAHTSLEIRSALPLEIRNDPSETNDPLAAATAAVEELRSASAEFRTRQEEELRAANDRIAALETRLNRPGTGQQENREEPALERRAFSNFARYGVERMQADEVRALTVSTDTAGGYLAPEQFVQELDRNLVLFSPVRSVARVTPASAGEIILPKRTGTMTASWGGETDPATGTQPAYGQQKVNVYELKCYVDVSNTLLEDAAFNLEAELAFDFAEEFGRAEGAAFINGDGTGKPNGLLNTAGIDTLDTTGADLRADDLIDVFHDLPGAYAARAVWGMNRSVIGEVRKLKNSAGDYLWQDALTAGNPPTILGRPVVELPDMPDYPAMDAEALPIVFGDFKSAFRIFDRVNLSVLRDPYSQQVNGLVRFHARRRVGGGVTKTEALRLLKVDRTTP</sequence>
<feature type="domain" description="Phage capsid-like C-terminal" evidence="3">
    <location>
        <begin position="115"/>
        <end position="388"/>
    </location>
</feature>
<dbReference type="RefSeq" id="WP_008597081.1">
    <property type="nucleotide sequence ID" value="NZ_AMRM01000011.1"/>
</dbReference>
<evidence type="ECO:0000256" key="2">
    <source>
        <dbReference type="SAM" id="MobiDB-lite"/>
    </source>
</evidence>
<proteinExistence type="predicted"/>
<dbReference type="Gene3D" id="3.30.2400.10">
    <property type="entry name" value="Major capsid protein gp5"/>
    <property type="match status" value="1"/>
</dbReference>
<dbReference type="OrthoDB" id="9786516at2"/>
<dbReference type="SUPFAM" id="SSF56563">
    <property type="entry name" value="Major capsid protein gp5"/>
    <property type="match status" value="1"/>
</dbReference>
<organism evidence="4 5">
    <name type="scientific">Nitratireductor pacificus pht-3B</name>
    <dbReference type="NCBI Taxonomy" id="391937"/>
    <lineage>
        <taxon>Bacteria</taxon>
        <taxon>Pseudomonadati</taxon>
        <taxon>Pseudomonadota</taxon>
        <taxon>Alphaproteobacteria</taxon>
        <taxon>Hyphomicrobiales</taxon>
        <taxon>Phyllobacteriaceae</taxon>
        <taxon>Nitratireductor</taxon>
    </lineage>
</organism>
<dbReference type="AlphaFoldDB" id="K2LM33"/>
<reference evidence="4 5" key="1">
    <citation type="journal article" date="2012" name="J. Bacteriol.">
        <title>Genome Sequence of Nitratireductor pacificus Type Strain pht-3B.</title>
        <authorList>
            <person name="Lai Q."/>
            <person name="Li G."/>
            <person name="Shao Z."/>
        </authorList>
    </citation>
    <scope>NUCLEOTIDE SEQUENCE [LARGE SCALE GENOMIC DNA]</scope>
    <source>
        <strain evidence="5">pht-3B</strain>
    </source>
</reference>
<protein>
    <submittedName>
        <fullName evidence="4">HK97 family phage major capsid protein</fullName>
    </submittedName>
</protein>
<name>K2LM33_9HYPH</name>
<evidence type="ECO:0000259" key="3">
    <source>
        <dbReference type="Pfam" id="PF05065"/>
    </source>
</evidence>
<accession>K2LM33</accession>
<feature type="region of interest" description="Disordered" evidence="2">
    <location>
        <begin position="64"/>
        <end position="84"/>
    </location>
</feature>
<evidence type="ECO:0000313" key="5">
    <source>
        <dbReference type="Proteomes" id="UP000006786"/>
    </source>
</evidence>
<dbReference type="Gene3D" id="3.30.2320.10">
    <property type="entry name" value="hypothetical protein PF0899 domain"/>
    <property type="match status" value="1"/>
</dbReference>
<dbReference type="InterPro" id="IPR024455">
    <property type="entry name" value="Phage_capsid"/>
</dbReference>
<comment type="caution">
    <text evidence="4">The sequence shown here is derived from an EMBL/GenBank/DDBJ whole genome shotgun (WGS) entry which is preliminary data.</text>
</comment>
<dbReference type="Pfam" id="PF05065">
    <property type="entry name" value="Phage_capsid"/>
    <property type="match status" value="1"/>
</dbReference>
<dbReference type="NCBIfam" id="TIGR01554">
    <property type="entry name" value="major_cap_HK97"/>
    <property type="match status" value="1"/>
</dbReference>
<gene>
    <name evidence="4" type="ORF">NA2_11640</name>
</gene>
<evidence type="ECO:0000256" key="1">
    <source>
        <dbReference type="ARBA" id="ARBA00004328"/>
    </source>
</evidence>
<evidence type="ECO:0000313" key="4">
    <source>
        <dbReference type="EMBL" id="EKF18834.1"/>
    </source>
</evidence>